<name>A0A3P7I717_STRVU</name>
<gene>
    <name evidence="1" type="ORF">SVUK_LOCUS4189</name>
</gene>
<feature type="non-terminal residue" evidence="1">
    <location>
        <position position="74"/>
    </location>
</feature>
<organism evidence="1 2">
    <name type="scientific">Strongylus vulgaris</name>
    <name type="common">Blood worm</name>
    <dbReference type="NCBI Taxonomy" id="40348"/>
    <lineage>
        <taxon>Eukaryota</taxon>
        <taxon>Metazoa</taxon>
        <taxon>Ecdysozoa</taxon>
        <taxon>Nematoda</taxon>
        <taxon>Chromadorea</taxon>
        <taxon>Rhabditida</taxon>
        <taxon>Rhabditina</taxon>
        <taxon>Rhabditomorpha</taxon>
        <taxon>Strongyloidea</taxon>
        <taxon>Strongylidae</taxon>
        <taxon>Strongylus</taxon>
    </lineage>
</organism>
<dbReference type="Proteomes" id="UP000270094">
    <property type="component" value="Unassembled WGS sequence"/>
</dbReference>
<dbReference type="OrthoDB" id="1914176at2759"/>
<reference evidence="1 2" key="1">
    <citation type="submission" date="2018-11" db="EMBL/GenBank/DDBJ databases">
        <authorList>
            <consortium name="Pathogen Informatics"/>
        </authorList>
    </citation>
    <scope>NUCLEOTIDE SEQUENCE [LARGE SCALE GENOMIC DNA]</scope>
</reference>
<proteinExistence type="predicted"/>
<evidence type="ECO:0000313" key="1">
    <source>
        <dbReference type="EMBL" id="VDM69191.1"/>
    </source>
</evidence>
<evidence type="ECO:0000313" key="2">
    <source>
        <dbReference type="Proteomes" id="UP000270094"/>
    </source>
</evidence>
<sequence length="74" mass="8104">MIVNRQLVSVFQQQTPATTTSLMRLKIPLTMDEVIGGIDAEITDVEEALLHQIGAKEVPFAGMDKSGRGVCLKY</sequence>
<protein>
    <submittedName>
        <fullName evidence="1">Uncharacterized protein</fullName>
    </submittedName>
</protein>
<accession>A0A3P7I717</accession>
<keyword evidence="2" id="KW-1185">Reference proteome</keyword>
<dbReference type="AlphaFoldDB" id="A0A3P7I717"/>
<dbReference type="EMBL" id="UYYB01011405">
    <property type="protein sequence ID" value="VDM69191.1"/>
    <property type="molecule type" value="Genomic_DNA"/>
</dbReference>